<dbReference type="Pfam" id="PF10098">
    <property type="entry name" value="DUF2336"/>
    <property type="match status" value="1"/>
</dbReference>
<protein>
    <recommendedName>
        <fullName evidence="3">DUF2336 domain-containing protein</fullName>
    </recommendedName>
</protein>
<evidence type="ECO:0000313" key="1">
    <source>
        <dbReference type="EMBL" id="GGB58318.1"/>
    </source>
</evidence>
<dbReference type="EMBL" id="BMKF01000001">
    <property type="protein sequence ID" value="GGB58318.1"/>
    <property type="molecule type" value="Genomic_DNA"/>
</dbReference>
<keyword evidence="2" id="KW-1185">Reference proteome</keyword>
<name>A0ABQ1J2I6_9PROT</name>
<gene>
    <name evidence="1" type="ORF">GCM10011503_03400</name>
</gene>
<dbReference type="Proteomes" id="UP000628854">
    <property type="component" value="Unassembled WGS sequence"/>
</dbReference>
<organism evidence="1 2">
    <name type="scientific">Henriciella pelagia</name>
    <dbReference type="NCBI Taxonomy" id="1977912"/>
    <lineage>
        <taxon>Bacteria</taxon>
        <taxon>Pseudomonadati</taxon>
        <taxon>Pseudomonadota</taxon>
        <taxon>Alphaproteobacteria</taxon>
        <taxon>Hyphomonadales</taxon>
        <taxon>Hyphomonadaceae</taxon>
        <taxon>Henriciella</taxon>
    </lineage>
</organism>
<reference evidence="2" key="1">
    <citation type="journal article" date="2019" name="Int. J. Syst. Evol. Microbiol.">
        <title>The Global Catalogue of Microorganisms (GCM) 10K type strain sequencing project: providing services to taxonomists for standard genome sequencing and annotation.</title>
        <authorList>
            <consortium name="The Broad Institute Genomics Platform"/>
            <consortium name="The Broad Institute Genome Sequencing Center for Infectious Disease"/>
            <person name="Wu L."/>
            <person name="Ma J."/>
        </authorList>
    </citation>
    <scope>NUCLEOTIDE SEQUENCE [LARGE SCALE GENOMIC DNA]</scope>
    <source>
        <strain evidence="2">CGMCC 1.15928</strain>
    </source>
</reference>
<accession>A0ABQ1J2I6</accession>
<dbReference type="RefSeq" id="WP_084393887.1">
    <property type="nucleotide sequence ID" value="NZ_BMKF01000001.1"/>
</dbReference>
<dbReference type="PIRSF" id="PIRSF035865">
    <property type="entry name" value="UCP035865"/>
    <property type="match status" value="1"/>
</dbReference>
<dbReference type="InterPro" id="IPR019285">
    <property type="entry name" value="DUF2336"/>
</dbReference>
<sequence length="390" mass="43046">MGIASMRPHLSQDDIERLMKGETSEERANIAHRLCRRIATDALTDKERQHAEDIIRILAEDTADLVRRTLAVALRNSPRLPREVALKLAQDIESVALPVLEFSPSFTDEDLIELVLAVTASKQAAIAARSGVNSELCEIISEFAASEAVVTLARNKGASWTEKAFENSIGRFSDNDEVKAAIVNREFIPVHIAEKLVSLVSGQVFDVLVNRHELPAQVAIDLASGARERATIDLVEQADRSQDMQRFVHQLDLNGRLTQSLIMRALCVGHMSFVEHALAELSGVPHSRVWLMIHDAGPRGLAAIFDRSGLPRKLLPAFKAAVSVYHETELDGGTDDKARFRSRMIERVLTQFQAIPKDDLDYLLEKLDAYSGQAQASADDETSGKVVRTG</sequence>
<proteinExistence type="predicted"/>
<evidence type="ECO:0008006" key="3">
    <source>
        <dbReference type="Google" id="ProtNLM"/>
    </source>
</evidence>
<comment type="caution">
    <text evidence="1">The sequence shown here is derived from an EMBL/GenBank/DDBJ whole genome shotgun (WGS) entry which is preliminary data.</text>
</comment>
<dbReference type="InterPro" id="IPR014598">
    <property type="entry name" value="UCP035865"/>
</dbReference>
<evidence type="ECO:0000313" key="2">
    <source>
        <dbReference type="Proteomes" id="UP000628854"/>
    </source>
</evidence>